<keyword evidence="1" id="KW-0732">Signal</keyword>
<accession>A0A517PJL5</accession>
<feature type="signal peptide" evidence="1">
    <location>
        <begin position="1"/>
        <end position="32"/>
    </location>
</feature>
<feature type="domain" description="DUF1549" evidence="2">
    <location>
        <begin position="206"/>
        <end position="413"/>
    </location>
</feature>
<dbReference type="InterPro" id="IPR011444">
    <property type="entry name" value="DUF1549"/>
</dbReference>
<dbReference type="AlphaFoldDB" id="A0A517PJL5"/>
<evidence type="ECO:0000313" key="5">
    <source>
        <dbReference type="EMBL" id="QDT19565.1"/>
    </source>
</evidence>
<gene>
    <name evidence="5" type="ORF">HG66A1_13300</name>
</gene>
<dbReference type="GO" id="GO:0009055">
    <property type="term" value="F:electron transfer activity"/>
    <property type="evidence" value="ECO:0007669"/>
    <property type="project" value="InterPro"/>
</dbReference>
<dbReference type="RefSeq" id="WP_197997004.1">
    <property type="nucleotide sequence ID" value="NZ_CP036266.1"/>
</dbReference>
<dbReference type="Proteomes" id="UP000320421">
    <property type="component" value="Chromosome"/>
</dbReference>
<dbReference type="Pfam" id="PF07635">
    <property type="entry name" value="PSCyt1"/>
    <property type="match status" value="1"/>
</dbReference>
<evidence type="ECO:0000259" key="2">
    <source>
        <dbReference type="Pfam" id="PF07583"/>
    </source>
</evidence>
<dbReference type="PANTHER" id="PTHR35889">
    <property type="entry name" value="CYCLOINULO-OLIGOSACCHARIDE FRUCTANOTRANSFERASE-RELATED"/>
    <property type="match status" value="1"/>
</dbReference>
<dbReference type="InterPro" id="IPR036909">
    <property type="entry name" value="Cyt_c-like_dom_sf"/>
</dbReference>
<dbReference type="Pfam" id="PF07583">
    <property type="entry name" value="PSCyt2"/>
    <property type="match status" value="1"/>
</dbReference>
<keyword evidence="6" id="KW-1185">Reference proteome</keyword>
<dbReference type="InterPro" id="IPR022655">
    <property type="entry name" value="DUF1553"/>
</dbReference>
<protein>
    <submittedName>
        <fullName evidence="5">Planctomycete cytochrome C</fullName>
    </submittedName>
</protein>
<dbReference type="PANTHER" id="PTHR35889:SF3">
    <property type="entry name" value="F-BOX DOMAIN-CONTAINING PROTEIN"/>
    <property type="match status" value="1"/>
</dbReference>
<evidence type="ECO:0000259" key="4">
    <source>
        <dbReference type="Pfam" id="PF07635"/>
    </source>
</evidence>
<dbReference type="EMBL" id="CP036266">
    <property type="protein sequence ID" value="QDT19565.1"/>
    <property type="molecule type" value="Genomic_DNA"/>
</dbReference>
<evidence type="ECO:0000256" key="1">
    <source>
        <dbReference type="SAM" id="SignalP"/>
    </source>
</evidence>
<dbReference type="GO" id="GO:0020037">
    <property type="term" value="F:heme binding"/>
    <property type="evidence" value="ECO:0007669"/>
    <property type="project" value="InterPro"/>
</dbReference>
<organism evidence="5 6">
    <name type="scientific">Gimesia chilikensis</name>
    <dbReference type="NCBI Taxonomy" id="2605989"/>
    <lineage>
        <taxon>Bacteria</taxon>
        <taxon>Pseudomonadati</taxon>
        <taxon>Planctomycetota</taxon>
        <taxon>Planctomycetia</taxon>
        <taxon>Planctomycetales</taxon>
        <taxon>Planctomycetaceae</taxon>
        <taxon>Gimesia</taxon>
    </lineage>
</organism>
<feature type="domain" description="DUF1553" evidence="3">
    <location>
        <begin position="594"/>
        <end position="857"/>
    </location>
</feature>
<reference evidence="5 6" key="1">
    <citation type="submission" date="2019-02" db="EMBL/GenBank/DDBJ databases">
        <title>Deep-cultivation of Planctomycetes and their phenomic and genomic characterization uncovers novel biology.</title>
        <authorList>
            <person name="Wiegand S."/>
            <person name="Jogler M."/>
            <person name="Boedeker C."/>
            <person name="Pinto D."/>
            <person name="Vollmers J."/>
            <person name="Rivas-Marin E."/>
            <person name="Kohn T."/>
            <person name="Peeters S.H."/>
            <person name="Heuer A."/>
            <person name="Rast P."/>
            <person name="Oberbeckmann S."/>
            <person name="Bunk B."/>
            <person name="Jeske O."/>
            <person name="Meyerdierks A."/>
            <person name="Storesund J.E."/>
            <person name="Kallscheuer N."/>
            <person name="Luecker S."/>
            <person name="Lage O.M."/>
            <person name="Pohl T."/>
            <person name="Merkel B.J."/>
            <person name="Hornburger P."/>
            <person name="Mueller R.-W."/>
            <person name="Bruemmer F."/>
            <person name="Labrenz M."/>
            <person name="Spormann A.M."/>
            <person name="Op den Camp H."/>
            <person name="Overmann J."/>
            <person name="Amann R."/>
            <person name="Jetten M.S.M."/>
            <person name="Mascher T."/>
            <person name="Medema M.H."/>
            <person name="Devos D.P."/>
            <person name="Kaster A.-K."/>
            <person name="Ovreas L."/>
            <person name="Rohde M."/>
            <person name="Galperin M.Y."/>
            <person name="Jogler C."/>
        </authorList>
    </citation>
    <scope>NUCLEOTIDE SEQUENCE [LARGE SCALE GENOMIC DNA]</scope>
    <source>
        <strain evidence="5 6">HG66A1</strain>
    </source>
</reference>
<proteinExistence type="predicted"/>
<sequence precursor="true">MRALTLHDTLKLLFCLGCGLLCSFLSNKSANAEETQLTPQETFFLRKVRPLLEQKCLGCHGATPDDIKGEYNMLSRAALIKGGESGEAAVIIGKPEQSPFWNAVTWKDDSIQMPPQERNRLSDAEIDVIRQWIADGAIWTDKSLPAPSSSDASSAREIVMSTSGGQSPTWTNRTYEPEDVWAYQPIQRPDVPWQALTKTPASQRHPIDAFIQRKLQEKKLTSSPPADRKTLLRRASYDLTGLPPALDEIRSLEQQQSSTAWSQTIQRLLNSRHYGEQMTQMWIDIVRYADTSGFANDYERPNAWRYRDYLVRSFNADKPYNRFIVEQLAGDELDPTDPEMLIATGFLRSGPWEHTGMSVAAVTRQLFLDDITQSVGVSFLAHSFRCAKCHDHKFDPVPTRDYYRIQAVFAPVQFADRKVAYQPFENISGFDHMKVRTEKLLAETKAQQEQFKQKTDAAIAAWLKENGFKNLKQVAADKRPPLRWFGLSELEKSLLKINNKRIDYFERELKRYEPYCFSVYNGPSNNFRSTKAVNLIPGPKQRKGDVEEIFILAGGAITAPTDKVTPGVLSAMAGSNDRQSPNAWNTIPNTADGRRLALARWIASSNNTLTARVIVNRIWQMHFGTGLVATPNNFGQKGAKPSHPELLDWLATWFMDHGWSIKQLHHLIMTSNTYQQSSRPADAELVARLDSSNQWLSHFPTRRLTAEQIRDSLLTITGELNPEMGGPGVFPEINWEVALQPRHIMGSVAPAYQPMPEPKQRNRRTLYAFRYRTLSDPMLDVFNRPGSEISCERRDETTVTPQVFALFNGQFTHDRAIALAHEISQKNQPLPEAVSQAFQQVTLRTPTPEELQLALKHVKEMQDYHAAHPPKPIPLPREVKRSMIEELTGESFTWTEKLDLTENYIQDLKPWDVDAETRALAELCLVLMNSNEFIYLR</sequence>
<dbReference type="Pfam" id="PF07587">
    <property type="entry name" value="PSD1"/>
    <property type="match status" value="1"/>
</dbReference>
<feature type="chain" id="PRO_5022051540" evidence="1">
    <location>
        <begin position="33"/>
        <end position="937"/>
    </location>
</feature>
<evidence type="ECO:0000313" key="6">
    <source>
        <dbReference type="Proteomes" id="UP000320421"/>
    </source>
</evidence>
<evidence type="ECO:0000259" key="3">
    <source>
        <dbReference type="Pfam" id="PF07587"/>
    </source>
</evidence>
<feature type="domain" description="Cytochrome C Planctomycete-type" evidence="4">
    <location>
        <begin position="56"/>
        <end position="117"/>
    </location>
</feature>
<name>A0A517PJL5_9PLAN</name>
<dbReference type="InterPro" id="IPR011429">
    <property type="entry name" value="Cyt_c_Planctomycete-type"/>
</dbReference>
<dbReference type="SUPFAM" id="SSF46626">
    <property type="entry name" value="Cytochrome c"/>
    <property type="match status" value="1"/>
</dbReference>